<evidence type="ECO:0000256" key="6">
    <source>
        <dbReference type="ARBA" id="ARBA00023098"/>
    </source>
</evidence>
<evidence type="ECO:0000256" key="3">
    <source>
        <dbReference type="ARBA" id="ARBA00022723"/>
    </source>
</evidence>
<evidence type="ECO:0000313" key="10">
    <source>
        <dbReference type="EMBL" id="KRK40937.1"/>
    </source>
</evidence>
<dbReference type="EMBL" id="AZDA01000002">
    <property type="protein sequence ID" value="KRK40937.1"/>
    <property type="molecule type" value="Genomic_DNA"/>
</dbReference>
<dbReference type="STRING" id="1423726.FC07_GL002339"/>
<dbReference type="GO" id="GO:0008897">
    <property type="term" value="F:holo-[acyl-carrier-protein] synthase activity"/>
    <property type="evidence" value="ECO:0007669"/>
    <property type="project" value="UniProtKB-UniRule"/>
</dbReference>
<keyword evidence="3 8" id="KW-0479">Metal-binding</keyword>
<evidence type="ECO:0000256" key="1">
    <source>
        <dbReference type="ARBA" id="ARBA00022516"/>
    </source>
</evidence>
<dbReference type="GO" id="GO:0005737">
    <property type="term" value="C:cytoplasm"/>
    <property type="evidence" value="ECO:0007669"/>
    <property type="project" value="UniProtKB-SubCell"/>
</dbReference>
<dbReference type="Gene3D" id="3.90.470.20">
    <property type="entry name" value="4'-phosphopantetheinyl transferase domain"/>
    <property type="match status" value="1"/>
</dbReference>
<protein>
    <recommendedName>
        <fullName evidence="8">Holo-[acyl-carrier-protein] synthase</fullName>
        <shortName evidence="8">Holo-ACP synthase</shortName>
        <ecNumber evidence="8">2.7.8.7</ecNumber>
    </recommendedName>
    <alternativeName>
        <fullName evidence="8">4'-phosphopantetheinyl transferase AcpS</fullName>
    </alternativeName>
</protein>
<comment type="similarity">
    <text evidence="8">Belongs to the P-Pant transferase superfamily. AcpS family.</text>
</comment>
<evidence type="ECO:0000256" key="5">
    <source>
        <dbReference type="ARBA" id="ARBA00022842"/>
    </source>
</evidence>
<dbReference type="NCBIfam" id="TIGR00516">
    <property type="entry name" value="acpS"/>
    <property type="match status" value="1"/>
</dbReference>
<evidence type="ECO:0000256" key="2">
    <source>
        <dbReference type="ARBA" id="ARBA00022679"/>
    </source>
</evidence>
<reference evidence="10 11" key="1">
    <citation type="journal article" date="2015" name="Genome Announc.">
        <title>Expanding the biotechnology potential of lactobacilli through comparative genomics of 213 strains and associated genera.</title>
        <authorList>
            <person name="Sun Z."/>
            <person name="Harris H.M."/>
            <person name="McCann A."/>
            <person name="Guo C."/>
            <person name="Argimon S."/>
            <person name="Zhang W."/>
            <person name="Yang X."/>
            <person name="Jeffery I.B."/>
            <person name="Cooney J.C."/>
            <person name="Kagawa T.F."/>
            <person name="Liu W."/>
            <person name="Song Y."/>
            <person name="Salvetti E."/>
            <person name="Wrobel A."/>
            <person name="Rasinkangas P."/>
            <person name="Parkhill J."/>
            <person name="Rea M.C."/>
            <person name="O'Sullivan O."/>
            <person name="Ritari J."/>
            <person name="Douillard F.P."/>
            <person name="Paul Ross R."/>
            <person name="Yang R."/>
            <person name="Briner A.E."/>
            <person name="Felis G.E."/>
            <person name="de Vos W.M."/>
            <person name="Barrangou R."/>
            <person name="Klaenhammer T.R."/>
            <person name="Caufield P.W."/>
            <person name="Cui Y."/>
            <person name="Zhang H."/>
            <person name="O'Toole P.W."/>
        </authorList>
    </citation>
    <scope>NUCLEOTIDE SEQUENCE [LARGE SCALE GENOMIC DNA]</scope>
    <source>
        <strain evidence="10 11">DSM 20003</strain>
    </source>
</reference>
<dbReference type="EC" id="2.7.8.7" evidence="8"/>
<keyword evidence="8" id="KW-0963">Cytoplasm</keyword>
<dbReference type="HAMAP" id="MF_00101">
    <property type="entry name" value="AcpS"/>
    <property type="match status" value="1"/>
</dbReference>
<evidence type="ECO:0000313" key="11">
    <source>
        <dbReference type="Proteomes" id="UP000051461"/>
    </source>
</evidence>
<name>A0A0R1H4P5_9LACO</name>
<dbReference type="GO" id="GO:0000287">
    <property type="term" value="F:magnesium ion binding"/>
    <property type="evidence" value="ECO:0007669"/>
    <property type="project" value="UniProtKB-UniRule"/>
</dbReference>
<dbReference type="InterPro" id="IPR002582">
    <property type="entry name" value="ACPS"/>
</dbReference>
<comment type="cofactor">
    <cofactor evidence="8">
        <name>Mg(2+)</name>
        <dbReference type="ChEBI" id="CHEBI:18420"/>
    </cofactor>
</comment>
<dbReference type="Pfam" id="PF01648">
    <property type="entry name" value="ACPS"/>
    <property type="match status" value="1"/>
</dbReference>
<keyword evidence="5 8" id="KW-0460">Magnesium</keyword>
<evidence type="ECO:0000259" key="9">
    <source>
        <dbReference type="Pfam" id="PF01648"/>
    </source>
</evidence>
<feature type="binding site" evidence="8">
    <location>
        <position position="59"/>
    </location>
    <ligand>
        <name>Mg(2+)</name>
        <dbReference type="ChEBI" id="CHEBI:18420"/>
    </ligand>
</feature>
<feature type="binding site" evidence="8">
    <location>
        <position position="9"/>
    </location>
    <ligand>
        <name>Mg(2+)</name>
        <dbReference type="ChEBI" id="CHEBI:18420"/>
    </ligand>
</feature>
<keyword evidence="7 8" id="KW-0275">Fatty acid biosynthesis</keyword>
<dbReference type="GO" id="GO:0006633">
    <property type="term" value="P:fatty acid biosynthetic process"/>
    <property type="evidence" value="ECO:0007669"/>
    <property type="project" value="UniProtKB-UniRule"/>
</dbReference>
<dbReference type="InterPro" id="IPR008278">
    <property type="entry name" value="4-PPantetheinyl_Trfase_dom"/>
</dbReference>
<dbReference type="Proteomes" id="UP000051461">
    <property type="component" value="Unassembled WGS sequence"/>
</dbReference>
<evidence type="ECO:0000256" key="8">
    <source>
        <dbReference type="HAMAP-Rule" id="MF_00101"/>
    </source>
</evidence>
<evidence type="ECO:0000256" key="4">
    <source>
        <dbReference type="ARBA" id="ARBA00022832"/>
    </source>
</evidence>
<dbReference type="PATRIC" id="fig|1423726.3.peg.2427"/>
<keyword evidence="4 8" id="KW-0276">Fatty acid metabolism</keyword>
<comment type="catalytic activity">
    <reaction evidence="8">
        <text>apo-[ACP] + CoA = holo-[ACP] + adenosine 3',5'-bisphosphate + H(+)</text>
        <dbReference type="Rhea" id="RHEA:12068"/>
        <dbReference type="Rhea" id="RHEA-COMP:9685"/>
        <dbReference type="Rhea" id="RHEA-COMP:9690"/>
        <dbReference type="ChEBI" id="CHEBI:15378"/>
        <dbReference type="ChEBI" id="CHEBI:29999"/>
        <dbReference type="ChEBI" id="CHEBI:57287"/>
        <dbReference type="ChEBI" id="CHEBI:58343"/>
        <dbReference type="ChEBI" id="CHEBI:64479"/>
        <dbReference type="EC" id="2.7.8.7"/>
    </reaction>
</comment>
<feature type="domain" description="4'-phosphopantetheinyl transferase" evidence="9">
    <location>
        <begin position="5"/>
        <end position="105"/>
    </location>
</feature>
<proteinExistence type="inferred from homology"/>
<keyword evidence="11" id="KW-1185">Reference proteome</keyword>
<keyword evidence="6 8" id="KW-0443">Lipid metabolism</keyword>
<dbReference type="InterPro" id="IPR037143">
    <property type="entry name" value="4-PPantetheinyl_Trfase_dom_sf"/>
</dbReference>
<comment type="caution">
    <text evidence="10">The sequence shown here is derived from an EMBL/GenBank/DDBJ whole genome shotgun (WGS) entry which is preliminary data.</text>
</comment>
<accession>A0A0R1H4P5</accession>
<organism evidence="10 11">
    <name type="scientific">Loigolactobacillus bifermentans DSM 20003</name>
    <dbReference type="NCBI Taxonomy" id="1423726"/>
    <lineage>
        <taxon>Bacteria</taxon>
        <taxon>Bacillati</taxon>
        <taxon>Bacillota</taxon>
        <taxon>Bacilli</taxon>
        <taxon>Lactobacillales</taxon>
        <taxon>Lactobacillaceae</taxon>
        <taxon>Loigolactobacillus</taxon>
    </lineage>
</organism>
<dbReference type="NCBIfam" id="TIGR00556">
    <property type="entry name" value="pantethn_trn"/>
    <property type="match status" value="1"/>
</dbReference>
<dbReference type="InterPro" id="IPR004568">
    <property type="entry name" value="Ppantetheine-prot_Trfase_dom"/>
</dbReference>
<evidence type="ECO:0000256" key="7">
    <source>
        <dbReference type="ARBA" id="ARBA00023160"/>
    </source>
</evidence>
<comment type="function">
    <text evidence="8">Transfers the 4'-phosphopantetheine moiety from coenzyme A to a Ser of acyl-carrier-protein.</text>
</comment>
<keyword evidence="2 8" id="KW-0808">Transferase</keyword>
<comment type="subcellular location">
    <subcellularLocation>
        <location evidence="8">Cytoplasm</location>
    </subcellularLocation>
</comment>
<dbReference type="AlphaFoldDB" id="A0A0R1H4P5"/>
<keyword evidence="1 8" id="KW-0444">Lipid biosynthesis</keyword>
<sequence length="122" mass="13583">MMIQGIGIDITDIERVRQAQAKNPRFSQRILTPKEQQAYQQLKGQHQIEFLAGRFSAKEAYSKAYGTGIGASVTWQNVEILNNAQGQPILTQQPFTGRGHISISHTATVVMTEVILEAEKDD</sequence>
<dbReference type="SUPFAM" id="SSF56214">
    <property type="entry name" value="4'-phosphopantetheinyl transferase"/>
    <property type="match status" value="1"/>
</dbReference>
<gene>
    <name evidence="8" type="primary">acpS</name>
    <name evidence="10" type="ORF">FC07_GL002339</name>
</gene>